<evidence type="ECO:0000313" key="4">
    <source>
        <dbReference type="Proteomes" id="UP001595778"/>
    </source>
</evidence>
<evidence type="ECO:0000256" key="1">
    <source>
        <dbReference type="SAM" id="MobiDB-lite"/>
    </source>
</evidence>
<accession>A0ABV8WMQ9</accession>
<feature type="region of interest" description="Disordered" evidence="1">
    <location>
        <begin position="1"/>
        <end position="21"/>
    </location>
</feature>
<feature type="compositionally biased region" description="Polar residues" evidence="1">
    <location>
        <begin position="429"/>
        <end position="438"/>
    </location>
</feature>
<sequence length="438" mass="42835">MNISNQSRQPDEPRLRGQGGRRKLSRAAGVLAAAVVISWAGPAANAFWQTFGSNAGVVKADSIPAMAAPAASVSISSASVAWKQGATAAGVPVAGYAVARYSTATGGTAVAATGGCAGTVAALACSEALPPGTWYYTVTPMLGAWAGAESPRSAGVTAADTTPPAAPNITAPARITSAPATGTSANVANVPVTITAEAGSSVTVTATDTPPPGTTAQTVSQVFTATGSSQTISFNLSTLRDGTVTYSAVATDAAGNTSAAGTATSAKDATAPAVSAVTLVNGGTGNAMDQGDKVVVKFSEALDASTICSNWTTGGNQSINGPEQVTVKVSAADILTVSLDSTLCPTARIGSVSLGGAYSGGTALSFHGTGSGASKASSLAWDATKSELTITLGSRDATGAAANVNGNVKPTFTPPAGLTDTVGNPLPSTPFTATPSRF</sequence>
<dbReference type="EMBL" id="JBHSDQ010000009">
    <property type="protein sequence ID" value="MFC4397982.1"/>
    <property type="molecule type" value="Genomic_DNA"/>
</dbReference>
<dbReference type="InterPro" id="IPR013783">
    <property type="entry name" value="Ig-like_fold"/>
</dbReference>
<evidence type="ECO:0000313" key="3">
    <source>
        <dbReference type="EMBL" id="MFC4397982.1"/>
    </source>
</evidence>
<proteinExistence type="predicted"/>
<evidence type="ECO:0000256" key="2">
    <source>
        <dbReference type="SAM" id="Phobius"/>
    </source>
</evidence>
<dbReference type="Proteomes" id="UP001595778">
    <property type="component" value="Unassembled WGS sequence"/>
</dbReference>
<dbReference type="RefSeq" id="WP_376979323.1">
    <property type="nucleotide sequence ID" value="NZ_JBHSDQ010000009.1"/>
</dbReference>
<organism evidence="3 4">
    <name type="scientific">Arthrobacter sedimenti</name>
    <dbReference type="NCBI Taxonomy" id="2694931"/>
    <lineage>
        <taxon>Bacteria</taxon>
        <taxon>Bacillati</taxon>
        <taxon>Actinomycetota</taxon>
        <taxon>Actinomycetes</taxon>
        <taxon>Micrococcales</taxon>
        <taxon>Micrococcaceae</taxon>
        <taxon>Arthrobacter</taxon>
    </lineage>
</organism>
<keyword evidence="4" id="KW-1185">Reference proteome</keyword>
<keyword evidence="2" id="KW-0472">Membrane</keyword>
<dbReference type="InterPro" id="IPR006311">
    <property type="entry name" value="TAT_signal"/>
</dbReference>
<gene>
    <name evidence="3" type="ORF">ACFO0G_17945</name>
</gene>
<dbReference type="PROSITE" id="PS51318">
    <property type="entry name" value="TAT"/>
    <property type="match status" value="1"/>
</dbReference>
<feature type="region of interest" description="Disordered" evidence="1">
    <location>
        <begin position="406"/>
        <end position="438"/>
    </location>
</feature>
<comment type="caution">
    <text evidence="3">The sequence shown here is derived from an EMBL/GenBank/DDBJ whole genome shotgun (WGS) entry which is preliminary data.</text>
</comment>
<keyword evidence="2" id="KW-0812">Transmembrane</keyword>
<evidence type="ECO:0008006" key="5">
    <source>
        <dbReference type="Google" id="ProtNLM"/>
    </source>
</evidence>
<dbReference type="Gene3D" id="2.60.40.10">
    <property type="entry name" value="Immunoglobulins"/>
    <property type="match status" value="1"/>
</dbReference>
<reference evidence="4" key="1">
    <citation type="journal article" date="2019" name="Int. J. Syst. Evol. Microbiol.">
        <title>The Global Catalogue of Microorganisms (GCM) 10K type strain sequencing project: providing services to taxonomists for standard genome sequencing and annotation.</title>
        <authorList>
            <consortium name="The Broad Institute Genomics Platform"/>
            <consortium name="The Broad Institute Genome Sequencing Center for Infectious Disease"/>
            <person name="Wu L."/>
            <person name="Ma J."/>
        </authorList>
    </citation>
    <scope>NUCLEOTIDE SEQUENCE [LARGE SCALE GENOMIC DNA]</scope>
    <source>
        <strain evidence="4">PJ61</strain>
    </source>
</reference>
<feature type="transmembrane region" description="Helical" evidence="2">
    <location>
        <begin position="24"/>
        <end position="48"/>
    </location>
</feature>
<keyword evidence="2" id="KW-1133">Transmembrane helix</keyword>
<name>A0ABV8WMQ9_9MICC</name>
<protein>
    <recommendedName>
        <fullName evidence="5">Bacterial Ig-like domain-containing protein</fullName>
    </recommendedName>
</protein>